<dbReference type="KEGG" id="sap:Sulac_1736"/>
<dbReference type="Pfam" id="PF01883">
    <property type="entry name" value="FeS_assembly_P"/>
    <property type="match status" value="1"/>
</dbReference>
<dbReference type="InterPro" id="IPR002744">
    <property type="entry name" value="MIP18-like"/>
</dbReference>
<gene>
    <name evidence="2" type="ordered locus">Sulac_1736</name>
</gene>
<evidence type="ECO:0000313" key="2">
    <source>
        <dbReference type="EMBL" id="AEW05231.1"/>
    </source>
</evidence>
<dbReference type="SUPFAM" id="SSF117916">
    <property type="entry name" value="Fe-S cluster assembly (FSCA) domain-like"/>
    <property type="match status" value="1"/>
</dbReference>
<dbReference type="STRING" id="679936.Sulac_1736"/>
<reference evidence="3" key="1">
    <citation type="submission" date="2011-12" db="EMBL/GenBank/DDBJ databases">
        <title>The complete genome of chromosome of Sulfobacillus acidophilus DSM 10332.</title>
        <authorList>
            <person name="Lucas S."/>
            <person name="Han J."/>
            <person name="Lapidus A."/>
            <person name="Bruce D."/>
            <person name="Goodwin L."/>
            <person name="Pitluck S."/>
            <person name="Peters L."/>
            <person name="Kyrpides N."/>
            <person name="Mavromatis K."/>
            <person name="Ivanova N."/>
            <person name="Mikhailova N."/>
            <person name="Chertkov O."/>
            <person name="Saunders E."/>
            <person name="Detter J.C."/>
            <person name="Tapia R."/>
            <person name="Han C."/>
            <person name="Land M."/>
            <person name="Hauser L."/>
            <person name="Markowitz V."/>
            <person name="Cheng J.-F."/>
            <person name="Hugenholtz P."/>
            <person name="Woyke T."/>
            <person name="Wu D."/>
            <person name="Pukall R."/>
            <person name="Gehrich-Schroeter G."/>
            <person name="Schneider S."/>
            <person name="Klenk H.-P."/>
            <person name="Eisen J.A."/>
        </authorList>
    </citation>
    <scope>NUCLEOTIDE SEQUENCE [LARGE SCALE GENOMIC DNA]</scope>
    <source>
        <strain evidence="3">ATCC 700253 / DSM 10332 / NAL</strain>
    </source>
</reference>
<reference evidence="2 3" key="2">
    <citation type="journal article" date="2012" name="Stand. Genomic Sci.">
        <title>Complete genome sequence of the moderately thermophilic mineral-sulfide-oxidizing firmicute Sulfobacillus acidophilus type strain (NAL(T)).</title>
        <authorList>
            <person name="Anderson I."/>
            <person name="Chertkov O."/>
            <person name="Chen A."/>
            <person name="Saunders E."/>
            <person name="Lapidus A."/>
            <person name="Nolan M."/>
            <person name="Lucas S."/>
            <person name="Hammon N."/>
            <person name="Deshpande S."/>
            <person name="Cheng J.F."/>
            <person name="Han C."/>
            <person name="Tapia R."/>
            <person name="Goodwin L.A."/>
            <person name="Pitluck S."/>
            <person name="Liolios K."/>
            <person name="Pagani I."/>
            <person name="Ivanova N."/>
            <person name="Mikhailova N."/>
            <person name="Pati A."/>
            <person name="Palaniappan K."/>
            <person name="Land M."/>
            <person name="Pan C."/>
            <person name="Rohde M."/>
            <person name="Pukall R."/>
            <person name="Goker M."/>
            <person name="Detter J.C."/>
            <person name="Woyke T."/>
            <person name="Bristow J."/>
            <person name="Eisen J.A."/>
            <person name="Markowitz V."/>
            <person name="Hugenholtz P."/>
            <person name="Kyrpides N.C."/>
            <person name="Klenk H.P."/>
            <person name="Mavromatis K."/>
        </authorList>
    </citation>
    <scope>NUCLEOTIDE SEQUENCE [LARGE SCALE GENOMIC DNA]</scope>
    <source>
        <strain evidence="3">ATCC 700253 / DSM 10332 / NAL</strain>
    </source>
</reference>
<accession>G8TZJ1</accession>
<proteinExistence type="predicted"/>
<dbReference type="HOGENOM" id="CLU_070077_0_0_9"/>
<protein>
    <recommendedName>
        <fullName evidence="1">MIP18 family-like domain-containing protein</fullName>
    </recommendedName>
</protein>
<name>G8TZJ1_SULAD</name>
<dbReference type="AlphaFoldDB" id="G8TZJ1"/>
<evidence type="ECO:0000313" key="3">
    <source>
        <dbReference type="Proteomes" id="UP000005439"/>
    </source>
</evidence>
<sequence>MKTTEQRIADVWAKLDQVMDPELDQSVRELGFISDVTVLDGQVSIALRLPTYWCSPNFSYMMMEDMRQAVRSLPWVESIRLRLLDHESADALNEGIEQEKTFQQIFPDATGDLGALRRQFKEKAFYGRQKRLLDRLSLQGVELARWVPGKWQDVRFLVQVSLEDRVALERYEDIVSYWGLPQSDSDPVVIRHDGTPVTESGWTRHWHQLRLVSLNMEANTHICRGLLQVRYAPDEVGSIRLPQ</sequence>
<dbReference type="EMBL" id="CP003179">
    <property type="protein sequence ID" value="AEW05231.1"/>
    <property type="molecule type" value="Genomic_DNA"/>
</dbReference>
<dbReference type="PATRIC" id="fig|679936.5.peg.1801"/>
<dbReference type="InterPro" id="IPR034904">
    <property type="entry name" value="FSCA_dom_sf"/>
</dbReference>
<evidence type="ECO:0000259" key="1">
    <source>
        <dbReference type="Pfam" id="PF01883"/>
    </source>
</evidence>
<keyword evidence="3" id="KW-1185">Reference proteome</keyword>
<feature type="domain" description="MIP18 family-like" evidence="1">
    <location>
        <begin position="9"/>
        <end position="79"/>
    </location>
</feature>
<dbReference type="Gene3D" id="3.30.300.130">
    <property type="entry name" value="Fe-S cluster assembly (FSCA)"/>
    <property type="match status" value="1"/>
</dbReference>
<organism evidence="2 3">
    <name type="scientific">Sulfobacillus acidophilus (strain ATCC 700253 / DSM 10332 / NAL)</name>
    <dbReference type="NCBI Taxonomy" id="679936"/>
    <lineage>
        <taxon>Bacteria</taxon>
        <taxon>Bacillati</taxon>
        <taxon>Bacillota</taxon>
        <taxon>Clostridia</taxon>
        <taxon>Eubacteriales</taxon>
        <taxon>Clostridiales Family XVII. Incertae Sedis</taxon>
        <taxon>Sulfobacillus</taxon>
    </lineage>
</organism>
<dbReference type="Proteomes" id="UP000005439">
    <property type="component" value="Chromosome"/>
</dbReference>